<evidence type="ECO:0000256" key="2">
    <source>
        <dbReference type="ARBA" id="ARBA00022692"/>
    </source>
</evidence>
<evidence type="ECO:0000256" key="5">
    <source>
        <dbReference type="RuleBase" id="RU362022"/>
    </source>
</evidence>
<keyword evidence="2 5" id="KW-0812">Transmembrane</keyword>
<comment type="subcellular location">
    <subcellularLocation>
        <location evidence="5">Endoplasmic reticulum membrane</location>
        <topology evidence="5">Multi-pass membrane protein</topology>
    </subcellularLocation>
    <subcellularLocation>
        <location evidence="1">Membrane</location>
        <topology evidence="1">Multi-pass membrane protein</topology>
    </subcellularLocation>
</comment>
<dbReference type="OrthoDB" id="422086at2759"/>
<keyword evidence="5" id="KW-0256">Endoplasmic reticulum</keyword>
<evidence type="ECO:0000313" key="6">
    <source>
        <dbReference type="EMBL" id="KLO11814.1"/>
    </source>
</evidence>
<dbReference type="InterPro" id="IPR007269">
    <property type="entry name" value="ICMT_MeTrfase"/>
</dbReference>
<protein>
    <recommendedName>
        <fullName evidence="5">Protein-S-isoprenylcysteine O-methyltransferase</fullName>
        <ecNumber evidence="5">2.1.1.100</ecNumber>
    </recommendedName>
</protein>
<keyword evidence="7" id="KW-1185">Reference proteome</keyword>
<comment type="caution">
    <text evidence="5">Lacks conserved residue(s) required for the propagation of feature annotation.</text>
</comment>
<keyword evidence="5" id="KW-0808">Transferase</keyword>
<evidence type="ECO:0000313" key="7">
    <source>
        <dbReference type="Proteomes" id="UP000053477"/>
    </source>
</evidence>
<organism evidence="6 7">
    <name type="scientific">Schizopora paradoxa</name>
    <dbReference type="NCBI Taxonomy" id="27342"/>
    <lineage>
        <taxon>Eukaryota</taxon>
        <taxon>Fungi</taxon>
        <taxon>Dikarya</taxon>
        <taxon>Basidiomycota</taxon>
        <taxon>Agaricomycotina</taxon>
        <taxon>Agaricomycetes</taxon>
        <taxon>Hymenochaetales</taxon>
        <taxon>Schizoporaceae</taxon>
        <taxon>Schizopora</taxon>
    </lineage>
</organism>
<accession>A0A0H2RIX4</accession>
<dbReference type="AlphaFoldDB" id="A0A0H2RIX4"/>
<feature type="transmembrane region" description="Helical" evidence="5">
    <location>
        <begin position="20"/>
        <end position="41"/>
    </location>
</feature>
<proteinExistence type="inferred from homology"/>
<reference evidence="6 7" key="1">
    <citation type="submission" date="2015-04" db="EMBL/GenBank/DDBJ databases">
        <title>Complete genome sequence of Schizopora paradoxa KUC8140, a cosmopolitan wood degrader in East Asia.</title>
        <authorList>
            <consortium name="DOE Joint Genome Institute"/>
            <person name="Min B."/>
            <person name="Park H."/>
            <person name="Jang Y."/>
            <person name="Kim J.-J."/>
            <person name="Kim K.H."/>
            <person name="Pangilinan J."/>
            <person name="Lipzen A."/>
            <person name="Riley R."/>
            <person name="Grigoriev I.V."/>
            <person name="Spatafora J.W."/>
            <person name="Choi I.-G."/>
        </authorList>
    </citation>
    <scope>NUCLEOTIDE SEQUENCE [LARGE SCALE GENOMIC DNA]</scope>
    <source>
        <strain evidence="6 7">KUC8140</strain>
    </source>
</reference>
<keyword evidence="5" id="KW-0949">S-adenosyl-L-methionine</keyword>
<dbReference type="EC" id="2.1.1.100" evidence="5"/>
<dbReference type="GO" id="GO:0005789">
    <property type="term" value="C:endoplasmic reticulum membrane"/>
    <property type="evidence" value="ECO:0007669"/>
    <property type="project" value="UniProtKB-SubCell"/>
</dbReference>
<evidence type="ECO:0000256" key="1">
    <source>
        <dbReference type="ARBA" id="ARBA00004141"/>
    </source>
</evidence>
<keyword evidence="3 5" id="KW-1133">Transmembrane helix</keyword>
<sequence length="226" mass="25589">MSVSFLGLRLSSPPSLTVGASTSTYVLFVFTAVILSPRFMAKSNRESGAKRVVPEHIARWSKLLKFLPLFTGLAPGLIYLPMPFREWALPGWVERFELPDVEWREVCQTVAAGMALADYALFTWSLCVLGRKGIFSPLETKERHQLVDDGPFSFVRHPNYLSLLLWPAIMTFSLWNAAPLFQYLGLGLLLVKIPPEEALLEDEGALGEKYTAYKRRVPYRILPLVW</sequence>
<feature type="transmembrane region" description="Helical" evidence="5">
    <location>
        <begin position="164"/>
        <end position="191"/>
    </location>
</feature>
<keyword evidence="4 5" id="KW-0472">Membrane</keyword>
<dbReference type="InParanoid" id="A0A0H2RIX4"/>
<evidence type="ECO:0000256" key="4">
    <source>
        <dbReference type="ARBA" id="ARBA00023136"/>
    </source>
</evidence>
<dbReference type="Gene3D" id="1.20.120.1630">
    <property type="match status" value="1"/>
</dbReference>
<dbReference type="InterPro" id="IPR052527">
    <property type="entry name" value="Metal_cation-efflux_comp"/>
</dbReference>
<dbReference type="EMBL" id="KQ085991">
    <property type="protein sequence ID" value="KLO11814.1"/>
    <property type="molecule type" value="Genomic_DNA"/>
</dbReference>
<name>A0A0H2RIX4_9AGAM</name>
<comment type="similarity">
    <text evidence="5">Belongs to the class VI-like SAM-binding methyltransferase superfamily. Isoprenylcysteine carboxyl methyltransferase family.</text>
</comment>
<dbReference type="STRING" id="27342.A0A0H2RIX4"/>
<keyword evidence="5" id="KW-0489">Methyltransferase</keyword>
<dbReference type="Proteomes" id="UP000053477">
    <property type="component" value="Unassembled WGS sequence"/>
</dbReference>
<dbReference type="PANTHER" id="PTHR43847">
    <property type="entry name" value="BLL3993 PROTEIN"/>
    <property type="match status" value="1"/>
</dbReference>
<gene>
    <name evidence="6" type="ORF">SCHPADRAFT_941727</name>
</gene>
<evidence type="ECO:0000256" key="3">
    <source>
        <dbReference type="ARBA" id="ARBA00022989"/>
    </source>
</evidence>
<dbReference type="Pfam" id="PF04140">
    <property type="entry name" value="ICMT"/>
    <property type="match status" value="1"/>
</dbReference>
<dbReference type="PANTHER" id="PTHR43847:SF1">
    <property type="entry name" value="BLL3993 PROTEIN"/>
    <property type="match status" value="1"/>
</dbReference>
<dbReference type="GO" id="GO:0004671">
    <property type="term" value="F:protein C-terminal S-isoprenylcysteine carboxyl O-methyltransferase activity"/>
    <property type="evidence" value="ECO:0007669"/>
    <property type="project" value="UniProtKB-EC"/>
</dbReference>
<comment type="catalytic activity">
    <reaction evidence="5">
        <text>[protein]-C-terminal S-[(2E,6E)-farnesyl]-L-cysteine + S-adenosyl-L-methionine = [protein]-C-terminal S-[(2E,6E)-farnesyl]-L-cysteine methyl ester + S-adenosyl-L-homocysteine</text>
        <dbReference type="Rhea" id="RHEA:21672"/>
        <dbReference type="Rhea" id="RHEA-COMP:12125"/>
        <dbReference type="Rhea" id="RHEA-COMP:12126"/>
        <dbReference type="ChEBI" id="CHEBI:57856"/>
        <dbReference type="ChEBI" id="CHEBI:59789"/>
        <dbReference type="ChEBI" id="CHEBI:90510"/>
        <dbReference type="ChEBI" id="CHEBI:90511"/>
        <dbReference type="EC" id="2.1.1.100"/>
    </reaction>
</comment>
<dbReference type="GO" id="GO:0032259">
    <property type="term" value="P:methylation"/>
    <property type="evidence" value="ECO:0007669"/>
    <property type="project" value="UniProtKB-KW"/>
</dbReference>